<evidence type="ECO:0000259" key="8">
    <source>
        <dbReference type="PROSITE" id="PS50235"/>
    </source>
</evidence>
<dbReference type="GO" id="GO:0070628">
    <property type="term" value="F:proteasome binding"/>
    <property type="evidence" value="ECO:0007669"/>
    <property type="project" value="TreeGrafter"/>
</dbReference>
<dbReference type="InterPro" id="IPR028889">
    <property type="entry name" value="USP"/>
</dbReference>
<keyword evidence="2 6" id="KW-0645">Protease</keyword>
<dbReference type="GO" id="GO:0004843">
    <property type="term" value="F:cysteine-type deubiquitinase activity"/>
    <property type="evidence" value="ECO:0007669"/>
    <property type="project" value="UniProtKB-UniRule"/>
</dbReference>
<dbReference type="AlphaFoldDB" id="A0AAV5QZ74"/>
<reference evidence="9 10" key="1">
    <citation type="journal article" date="2023" name="Elife">
        <title>Identification of key yeast species and microbe-microbe interactions impacting larval growth of Drosophila in the wild.</title>
        <authorList>
            <person name="Mure A."/>
            <person name="Sugiura Y."/>
            <person name="Maeda R."/>
            <person name="Honda K."/>
            <person name="Sakurai N."/>
            <person name="Takahashi Y."/>
            <person name="Watada M."/>
            <person name="Katoh T."/>
            <person name="Gotoh A."/>
            <person name="Gotoh Y."/>
            <person name="Taniguchi I."/>
            <person name="Nakamura K."/>
            <person name="Hayashi T."/>
            <person name="Katayama T."/>
            <person name="Uemura T."/>
            <person name="Hattori Y."/>
        </authorList>
    </citation>
    <scope>NUCLEOTIDE SEQUENCE [LARGE SCALE GENOMIC DNA]</scope>
    <source>
        <strain evidence="9 10">PK-24</strain>
    </source>
</reference>
<sequence>MSLAIKIKHSGKVYDINVDLESTGIKLKEEIFKLTNVPTDRQKILVRGGPLKDDAILSSLSLRENQVIMMLGTPLSEVITKDENDDKIIDDSNNDNEIINSNLIGLPSGLTNLGNTCYLNSSIQLLNTIEELKDDVKKNNDKSNALVNNMKELFNKLDNSKGEKITPLNFLSSVRDAFPQFQERSREGFYKQQDAEESYSQILRVLIEKFPDLEKYFKIEMKSETKCLESSDAEDSDVKYDIEDSMKLNCHINGQINFLIDGLKNGLKEKIEKNNERLGRNAQYEINRKITELPKYLTINFVRFYWKRESGKKAKIMRKVQFPFELDVMELIDESKREKLIQSREEIYKVEKEIEEEFRTLKKIKLGEGLTTREQYNKQIEDMKKIEIKSKEKFEELKKKIGGYNEGSNLSSLYELIGVIAHQGASADSGHYQAFIKDDKDLSGDRWYKFNDDIVTIVDKEKIRSLSGGSEGDSALVLLYKGVGM</sequence>
<gene>
    <name evidence="9" type="ORF">DAPK24_006720</name>
</gene>
<evidence type="ECO:0000256" key="2">
    <source>
        <dbReference type="ARBA" id="ARBA00022670"/>
    </source>
</evidence>
<dbReference type="Gene3D" id="3.10.20.90">
    <property type="entry name" value="Phosphatidylinositol 3-kinase Catalytic Subunit, Chain A, domain 1"/>
    <property type="match status" value="1"/>
</dbReference>
<dbReference type="InterPro" id="IPR019954">
    <property type="entry name" value="Ubiquitin_CS"/>
</dbReference>
<dbReference type="Proteomes" id="UP001378960">
    <property type="component" value="Unassembled WGS sequence"/>
</dbReference>
<evidence type="ECO:0000313" key="9">
    <source>
        <dbReference type="EMBL" id="GMM44097.1"/>
    </source>
</evidence>
<evidence type="ECO:0000256" key="4">
    <source>
        <dbReference type="ARBA" id="ARBA00022801"/>
    </source>
</evidence>
<dbReference type="SUPFAM" id="SSF54236">
    <property type="entry name" value="Ubiquitin-like"/>
    <property type="match status" value="1"/>
</dbReference>
<name>A0AAV5QZ74_PICKL</name>
<proteinExistence type="inferred from homology"/>
<dbReference type="EMBL" id="BTGB01000001">
    <property type="protein sequence ID" value="GMM44097.1"/>
    <property type="molecule type" value="Genomic_DNA"/>
</dbReference>
<comment type="caution">
    <text evidence="9">The sequence shown here is derived from an EMBL/GenBank/DDBJ whole genome shotgun (WGS) entry which is preliminary data.</text>
</comment>
<organism evidence="9 10">
    <name type="scientific">Pichia kluyveri</name>
    <name type="common">Yeast</name>
    <dbReference type="NCBI Taxonomy" id="36015"/>
    <lineage>
        <taxon>Eukaryota</taxon>
        <taxon>Fungi</taxon>
        <taxon>Dikarya</taxon>
        <taxon>Ascomycota</taxon>
        <taxon>Saccharomycotina</taxon>
        <taxon>Pichiomycetes</taxon>
        <taxon>Pichiales</taxon>
        <taxon>Pichiaceae</taxon>
        <taxon>Pichia</taxon>
    </lineage>
</organism>
<dbReference type="Pfam" id="PF00240">
    <property type="entry name" value="ubiquitin"/>
    <property type="match status" value="1"/>
</dbReference>
<dbReference type="GO" id="GO:0061136">
    <property type="term" value="P:regulation of proteasomal protein catabolic process"/>
    <property type="evidence" value="ECO:0007669"/>
    <property type="project" value="TreeGrafter"/>
</dbReference>
<evidence type="ECO:0000256" key="1">
    <source>
        <dbReference type="ARBA" id="ARBA00000707"/>
    </source>
</evidence>
<protein>
    <recommendedName>
        <fullName evidence="6">Ubiquitin carboxyl-terminal hydrolase</fullName>
        <ecNumber evidence="6">3.4.19.12</ecNumber>
    </recommendedName>
</protein>
<dbReference type="InterPro" id="IPR018200">
    <property type="entry name" value="USP_CS"/>
</dbReference>
<dbReference type="InterPro" id="IPR038765">
    <property type="entry name" value="Papain-like_cys_pep_sf"/>
</dbReference>
<dbReference type="PROSITE" id="PS00299">
    <property type="entry name" value="UBIQUITIN_1"/>
    <property type="match status" value="1"/>
</dbReference>
<dbReference type="EC" id="3.4.19.12" evidence="6"/>
<dbReference type="GO" id="GO:0016579">
    <property type="term" value="P:protein deubiquitination"/>
    <property type="evidence" value="ECO:0007669"/>
    <property type="project" value="InterPro"/>
</dbReference>
<dbReference type="Gene3D" id="3.90.70.10">
    <property type="entry name" value="Cysteine proteinases"/>
    <property type="match status" value="1"/>
</dbReference>
<keyword evidence="3 6" id="KW-0833">Ubl conjugation pathway</keyword>
<evidence type="ECO:0000256" key="5">
    <source>
        <dbReference type="ARBA" id="ARBA00022807"/>
    </source>
</evidence>
<dbReference type="PANTHER" id="PTHR43982">
    <property type="entry name" value="UBIQUITIN CARBOXYL-TERMINAL HYDROLASE"/>
    <property type="match status" value="1"/>
</dbReference>
<dbReference type="SMART" id="SM00213">
    <property type="entry name" value="UBQ"/>
    <property type="match status" value="1"/>
</dbReference>
<dbReference type="GO" id="GO:0043161">
    <property type="term" value="P:proteasome-mediated ubiquitin-dependent protein catabolic process"/>
    <property type="evidence" value="ECO:0007669"/>
    <property type="project" value="InterPro"/>
</dbReference>
<dbReference type="SUPFAM" id="SSF54001">
    <property type="entry name" value="Cysteine proteinases"/>
    <property type="match status" value="1"/>
</dbReference>
<dbReference type="InterPro" id="IPR001394">
    <property type="entry name" value="Peptidase_C19_UCH"/>
</dbReference>
<dbReference type="InterPro" id="IPR044635">
    <property type="entry name" value="UBP14-like"/>
</dbReference>
<dbReference type="PROSITE" id="PS00972">
    <property type="entry name" value="USP_1"/>
    <property type="match status" value="1"/>
</dbReference>
<evidence type="ECO:0000259" key="7">
    <source>
        <dbReference type="PROSITE" id="PS50053"/>
    </source>
</evidence>
<dbReference type="PROSITE" id="PS50235">
    <property type="entry name" value="USP_3"/>
    <property type="match status" value="1"/>
</dbReference>
<feature type="domain" description="USP" evidence="8">
    <location>
        <begin position="108"/>
        <end position="483"/>
    </location>
</feature>
<keyword evidence="5 6" id="KW-0788">Thiol protease</keyword>
<keyword evidence="10" id="KW-1185">Reference proteome</keyword>
<dbReference type="Pfam" id="PF00443">
    <property type="entry name" value="UCH"/>
    <property type="match status" value="1"/>
</dbReference>
<comment type="catalytic activity">
    <reaction evidence="1 6">
        <text>Thiol-dependent hydrolysis of ester, thioester, amide, peptide and isopeptide bonds formed by the C-terminal Gly of ubiquitin (a 76-residue protein attached to proteins as an intracellular targeting signal).</text>
        <dbReference type="EC" id="3.4.19.12"/>
    </reaction>
</comment>
<keyword evidence="4 6" id="KW-0378">Hydrolase</keyword>
<dbReference type="PROSITE" id="PS50053">
    <property type="entry name" value="UBIQUITIN_2"/>
    <property type="match status" value="1"/>
</dbReference>
<dbReference type="InterPro" id="IPR029071">
    <property type="entry name" value="Ubiquitin-like_domsf"/>
</dbReference>
<dbReference type="PANTHER" id="PTHR43982:SF1">
    <property type="entry name" value="UBIQUITIN CARBOXYL-TERMINAL HYDROLASE 14"/>
    <property type="match status" value="1"/>
</dbReference>
<feature type="domain" description="Ubiquitin-like" evidence="7">
    <location>
        <begin position="1"/>
        <end position="71"/>
    </location>
</feature>
<dbReference type="InterPro" id="IPR000626">
    <property type="entry name" value="Ubiquitin-like_dom"/>
</dbReference>
<evidence type="ECO:0000256" key="6">
    <source>
        <dbReference type="RuleBase" id="RU366025"/>
    </source>
</evidence>
<accession>A0AAV5QZ74</accession>
<evidence type="ECO:0000256" key="3">
    <source>
        <dbReference type="ARBA" id="ARBA00022786"/>
    </source>
</evidence>
<evidence type="ECO:0000313" key="10">
    <source>
        <dbReference type="Proteomes" id="UP001378960"/>
    </source>
</evidence>
<dbReference type="PROSITE" id="PS00973">
    <property type="entry name" value="USP_2"/>
    <property type="match status" value="1"/>
</dbReference>
<comment type="similarity">
    <text evidence="6">Belongs to the peptidase C19 family.</text>
</comment>